<name>A0A285X6W2_9FLAO</name>
<sequence>MKTLIFYLVLVLMGGVVKAQEITELKETKVGFAPFSSEMTRSGNNFTFNVKENYVGEFQQDPVLFLENNLNVEKLLSEIEGKGIHSYNVTLTSSRGILQADFNAEGKLVKTSSRFKNILLPKELRHQLYRDHKGWAMVKNVHIARGSMGEINKEFYRVKLQNGKQRKNVTLEAPLRAIEVAGN</sequence>
<evidence type="ECO:0000313" key="2">
    <source>
        <dbReference type="Proteomes" id="UP000219193"/>
    </source>
</evidence>
<keyword evidence="2" id="KW-1185">Reference proteome</keyword>
<reference evidence="2" key="1">
    <citation type="submission" date="2017-09" db="EMBL/GenBank/DDBJ databases">
        <authorList>
            <person name="Varghese N."/>
            <person name="Submissions S."/>
        </authorList>
    </citation>
    <scope>NUCLEOTIDE SEQUENCE [LARGE SCALE GENOMIC DNA]</scope>
    <source>
        <strain evidence="2">CGMCC 1.12641</strain>
    </source>
</reference>
<proteinExistence type="predicted"/>
<dbReference type="OrthoDB" id="668160at2"/>
<evidence type="ECO:0000313" key="1">
    <source>
        <dbReference type="EMBL" id="SOC81087.1"/>
    </source>
</evidence>
<gene>
    <name evidence="1" type="ORF">SAMN06296241_2659</name>
</gene>
<protein>
    <submittedName>
        <fullName evidence="1">Uncharacterized protein</fullName>
    </submittedName>
</protein>
<organism evidence="1 2">
    <name type="scientific">Salinimicrobium sediminis</name>
    <dbReference type="NCBI Taxonomy" id="1343891"/>
    <lineage>
        <taxon>Bacteria</taxon>
        <taxon>Pseudomonadati</taxon>
        <taxon>Bacteroidota</taxon>
        <taxon>Flavobacteriia</taxon>
        <taxon>Flavobacteriales</taxon>
        <taxon>Flavobacteriaceae</taxon>
        <taxon>Salinimicrobium</taxon>
    </lineage>
</organism>
<dbReference type="AlphaFoldDB" id="A0A285X6W2"/>
<dbReference type="Proteomes" id="UP000219193">
    <property type="component" value="Unassembled WGS sequence"/>
</dbReference>
<dbReference type="RefSeq" id="WP_097056866.1">
    <property type="nucleotide sequence ID" value="NZ_OCMF01000004.1"/>
</dbReference>
<dbReference type="EMBL" id="OCMF01000004">
    <property type="protein sequence ID" value="SOC81087.1"/>
    <property type="molecule type" value="Genomic_DNA"/>
</dbReference>
<accession>A0A285X6W2</accession>